<dbReference type="GO" id="GO:0140344">
    <property type="term" value="F:triglyceride transfer activity"/>
    <property type="evidence" value="ECO:0007669"/>
    <property type="project" value="UniProtKB-ARBA"/>
</dbReference>
<reference evidence="16" key="1">
    <citation type="submission" date="2019-04" db="EMBL/GenBank/DDBJ databases">
        <authorList>
            <person name="Alioto T."/>
            <person name="Alioto T."/>
        </authorList>
    </citation>
    <scope>NUCLEOTIDE SEQUENCE [LARGE SCALE GENOMIC DNA]</scope>
</reference>
<gene>
    <name evidence="16" type="ORF">MONAX_5E025968</name>
</gene>
<evidence type="ECO:0000313" key="17">
    <source>
        <dbReference type="Proteomes" id="UP000335636"/>
    </source>
</evidence>
<evidence type="ECO:0000256" key="8">
    <source>
        <dbReference type="ARBA" id="ARBA00023670"/>
    </source>
</evidence>
<evidence type="ECO:0000256" key="14">
    <source>
        <dbReference type="SAM" id="SignalP"/>
    </source>
</evidence>
<dbReference type="FunFam" id="2.30.230.10:FF:000001">
    <property type="entry name" value="Microsomal triglyceride transfer protein large subunit"/>
    <property type="match status" value="1"/>
</dbReference>
<dbReference type="GO" id="GO:0042157">
    <property type="term" value="P:lipoprotein metabolic process"/>
    <property type="evidence" value="ECO:0007669"/>
    <property type="project" value="TreeGrafter"/>
</dbReference>
<dbReference type="PANTHER" id="PTHR13024">
    <property type="entry name" value="MICROSOMAL TRIGLYCERIDE TRANSFER PROTEIN, LARGE SUBUNIT"/>
    <property type="match status" value="1"/>
</dbReference>
<dbReference type="GO" id="GO:0042632">
    <property type="term" value="P:cholesterol homeostasis"/>
    <property type="evidence" value="ECO:0007669"/>
    <property type="project" value="UniProtKB-ARBA"/>
</dbReference>
<dbReference type="GO" id="GO:0016323">
    <property type="term" value="C:basolateral plasma membrane"/>
    <property type="evidence" value="ECO:0007669"/>
    <property type="project" value="TreeGrafter"/>
</dbReference>
<dbReference type="SMART" id="SM00638">
    <property type="entry name" value="LPD_N"/>
    <property type="match status" value="1"/>
</dbReference>
<evidence type="ECO:0000256" key="11">
    <source>
        <dbReference type="ARBA" id="ARBA00023724"/>
    </source>
</evidence>
<comment type="subcellular location">
    <subcellularLocation>
        <location evidence="1">Endoplasmic reticulum</location>
    </subcellularLocation>
</comment>
<dbReference type="InterPro" id="IPR011030">
    <property type="entry name" value="Lipovitellin_superhlx_dom"/>
</dbReference>
<evidence type="ECO:0000256" key="9">
    <source>
        <dbReference type="ARBA" id="ARBA00023680"/>
    </source>
</evidence>
<evidence type="ECO:0000256" key="12">
    <source>
        <dbReference type="ARBA" id="ARBA00045383"/>
    </source>
</evidence>
<evidence type="ECO:0000256" key="2">
    <source>
        <dbReference type="ARBA" id="ARBA00013847"/>
    </source>
</evidence>
<dbReference type="Gene3D" id="1.25.10.20">
    <property type="entry name" value="Vitellinogen, superhelical"/>
    <property type="match status" value="1"/>
</dbReference>
<dbReference type="InterPro" id="IPR001747">
    <property type="entry name" value="Vitellogenin_N"/>
</dbReference>
<dbReference type="SUPFAM" id="SSF48431">
    <property type="entry name" value="Lipovitellin-phosvitin complex, superhelical domain"/>
    <property type="match status" value="2"/>
</dbReference>
<dbReference type="Pfam" id="PF19444">
    <property type="entry name" value="MTP_lip_bd"/>
    <property type="match status" value="1"/>
</dbReference>
<comment type="catalytic activity">
    <reaction evidence="11">
        <text>a 1,2-diacyl-sn-glycero-3-phosphoethanolamine(in) = a 1,2-diacyl-sn-glycero-3-phosphoethanolamine(out)</text>
        <dbReference type="Rhea" id="RHEA:38895"/>
        <dbReference type="ChEBI" id="CHEBI:64612"/>
    </reaction>
    <physiologicalReaction direction="left-to-right" evidence="11">
        <dbReference type="Rhea" id="RHEA:38896"/>
    </physiologicalReaction>
</comment>
<dbReference type="EMBL" id="CABDUW010000206">
    <property type="protein sequence ID" value="VTJ62710.1"/>
    <property type="molecule type" value="Genomic_DNA"/>
</dbReference>
<comment type="catalytic activity">
    <reaction evidence="9">
        <text>a triacyl-sn-glycerol(in) = a triacyl-sn-glycerol(out)</text>
        <dbReference type="Rhea" id="RHEA:39011"/>
        <dbReference type="ChEBI" id="CHEBI:64615"/>
    </reaction>
    <physiologicalReaction direction="left-to-right" evidence="9">
        <dbReference type="Rhea" id="RHEA:39012"/>
    </physiologicalReaction>
</comment>
<dbReference type="GO" id="GO:0005794">
    <property type="term" value="C:Golgi apparatus"/>
    <property type="evidence" value="ECO:0007669"/>
    <property type="project" value="TreeGrafter"/>
</dbReference>
<dbReference type="PROSITE" id="PS51211">
    <property type="entry name" value="VITELLOGENIN"/>
    <property type="match status" value="1"/>
</dbReference>
<comment type="function">
    <text evidence="12">Catalyzes the transport of triglyceride, cholesteryl ester, and phospholipid between phospholipid surfaces. Required for the assembly and secretion of plasma lipoproteins that contain apolipoprotein B. May be involved in regulating cholesteryl ester biosynthesis in cells that produce lipoproteins.</text>
</comment>
<dbReference type="InterPro" id="IPR015816">
    <property type="entry name" value="Vitellinogen_b-sht_N"/>
</dbReference>
<evidence type="ECO:0000256" key="5">
    <source>
        <dbReference type="ARBA" id="ARBA00022824"/>
    </source>
</evidence>
<comment type="caution">
    <text evidence="13">Lacks conserved residue(s) required for the propagation of feature annotation.</text>
</comment>
<dbReference type="GO" id="GO:0120020">
    <property type="term" value="F:cholesterol transfer activity"/>
    <property type="evidence" value="ECO:0007669"/>
    <property type="project" value="UniProtKB-ARBA"/>
</dbReference>
<evidence type="ECO:0000256" key="6">
    <source>
        <dbReference type="ARBA" id="ARBA00023055"/>
    </source>
</evidence>
<dbReference type="SUPFAM" id="SSF56968">
    <property type="entry name" value="Lipovitellin-phosvitin complex, beta-sheet shell regions"/>
    <property type="match status" value="1"/>
</dbReference>
<dbReference type="GO" id="GO:0005783">
    <property type="term" value="C:endoplasmic reticulum"/>
    <property type="evidence" value="ECO:0007669"/>
    <property type="project" value="UniProtKB-SubCell"/>
</dbReference>
<protein>
    <recommendedName>
        <fullName evidence="2">Microsomal triglyceride transfer protein large subunit</fullName>
    </recommendedName>
</protein>
<keyword evidence="5" id="KW-0256">Endoplasmic reticulum</keyword>
<dbReference type="Pfam" id="PF01347">
    <property type="entry name" value="Vitellogenin_N"/>
    <property type="match status" value="2"/>
</dbReference>
<dbReference type="InterPro" id="IPR039988">
    <property type="entry name" value="MTTP"/>
</dbReference>
<dbReference type="PANTHER" id="PTHR13024:SF1">
    <property type="entry name" value="MICROSOMAL TRIGLYCERIDE TRANSFER PROTEIN LARGE SUBUNIT"/>
    <property type="match status" value="1"/>
</dbReference>
<dbReference type="GO" id="GO:0008289">
    <property type="term" value="F:lipid binding"/>
    <property type="evidence" value="ECO:0007669"/>
    <property type="project" value="InterPro"/>
</dbReference>
<organism evidence="16 17">
    <name type="scientific">Marmota monax</name>
    <name type="common">Woodchuck</name>
    <dbReference type="NCBI Taxonomy" id="9995"/>
    <lineage>
        <taxon>Eukaryota</taxon>
        <taxon>Metazoa</taxon>
        <taxon>Chordata</taxon>
        <taxon>Craniata</taxon>
        <taxon>Vertebrata</taxon>
        <taxon>Euteleostomi</taxon>
        <taxon>Mammalia</taxon>
        <taxon>Eutheria</taxon>
        <taxon>Euarchontoglires</taxon>
        <taxon>Glires</taxon>
        <taxon>Rodentia</taxon>
        <taxon>Sciuromorpha</taxon>
        <taxon>Sciuridae</taxon>
        <taxon>Xerinae</taxon>
        <taxon>Marmotini</taxon>
        <taxon>Marmota</taxon>
    </lineage>
</organism>
<dbReference type="InterPro" id="IPR015819">
    <property type="entry name" value="Lipid_transp_b-sht_shell"/>
</dbReference>
<dbReference type="GO" id="GO:1904121">
    <property type="term" value="F:phosphatidylethanolamine transfer activity"/>
    <property type="evidence" value="ECO:0007669"/>
    <property type="project" value="UniProtKB-ARBA"/>
</dbReference>
<evidence type="ECO:0000256" key="1">
    <source>
        <dbReference type="ARBA" id="ARBA00004240"/>
    </source>
</evidence>
<keyword evidence="3" id="KW-0813">Transport</keyword>
<dbReference type="InterPro" id="IPR045811">
    <property type="entry name" value="MTP_lip-bd"/>
</dbReference>
<comment type="caution">
    <text evidence="16">The sequence shown here is derived from an EMBL/GenBank/DDBJ whole genome shotgun (WGS) entry which is preliminary data.</text>
</comment>
<keyword evidence="4 14" id="KW-0732">Signal</keyword>
<evidence type="ECO:0000256" key="7">
    <source>
        <dbReference type="ARBA" id="ARBA00023157"/>
    </source>
</evidence>
<dbReference type="Proteomes" id="UP000335636">
    <property type="component" value="Unassembled WGS sequence"/>
</dbReference>
<evidence type="ECO:0000256" key="10">
    <source>
        <dbReference type="ARBA" id="ARBA00023723"/>
    </source>
</evidence>
<keyword evidence="6" id="KW-0445">Lipid transport</keyword>
<comment type="catalytic activity">
    <reaction evidence="10">
        <text>a 1,2-diacyl-sn-glycero-3-phosphocholine(in) = a 1,2-diacyl-sn-glycero-3-phosphocholine(out)</text>
        <dbReference type="Rhea" id="RHEA:38571"/>
        <dbReference type="ChEBI" id="CHEBI:57643"/>
    </reaction>
    <physiologicalReaction direction="left-to-right" evidence="10">
        <dbReference type="Rhea" id="RHEA:38572"/>
    </physiologicalReaction>
</comment>
<evidence type="ECO:0000256" key="13">
    <source>
        <dbReference type="PROSITE-ProRule" id="PRU00557"/>
    </source>
</evidence>
<evidence type="ECO:0000259" key="15">
    <source>
        <dbReference type="PROSITE" id="PS51211"/>
    </source>
</evidence>
<name>A0A5E4B0R5_MARMO</name>
<proteinExistence type="predicted"/>
<sequence length="966" mass="107512">MILLAVLFLCFISSYSASVKGHTTGLSLNNDRLYKLTYSTEVFLDGGKGKLQDVVGYRISSNVDVVLLWRNPDGDDDQLIQITVTDVKVENVNQQRGEKSIFKGKNPPKIIGKANLEALQRPVLLHLIRGKVKEFYSYPNEPVAIVNLKRGLASLFQMQLTSGKTDEEDVSGNCKVTYQAHQDKVIKIKALDSCKIERSGFTTQNQVLGVSSKATSVTTYKIEDSFVVAVLAEEIHAFGMNFLQTITGTIVSKQKLELRTTEAGPRLKPGKQVAAVIKAVDSKYTAIPIVGQVFQSECKRCPSLSEHWQSIRKHLEPDNLSNAEAVRNFLAFVQHLRTAKREDILQILKTEKKEVLPQLVDAVTSAQTPASLEAILDFLDFKSDSSIVLQERFLYACGFASHPDEELLRTLISKFKSSFASNDIRETVMIIIGALVKKLCQNEGCKLKAVVEAKKLILGGLEKPEKKEDTMMYLLALKNALLPEGIPLLLKYAEAGEGPISHLATTTLQRYDVPFITDEAVVEAKKLILGGLEKPEKKEDTMMYLLALKNALLPEGIPLLLKYAEAGEGPISHLATTTLQRYDVPFITDEVKKTLNRIYHQNRKVHEKTVRTTAATVILKNNPSYMEVKNILLSIGELPKEMNKYMLSIIQDILRFEMPASKMVRRVLKEMGTHNYDRFSKSGSSSAYTGYIERSPRAASTYSLDILYSGSGILRRSNLNIFQYIGKSDLHGSQVVLEAQGLEGLIAATPDEGEENLDSFAGMSAILFDVQLRPVTFFNGYSDLMSKMLSASSDPVSVVKGLILLVDHSQELQLQSGLKANIEVQGGLAIDISGAMEFSLWYRESKTRVKNRVAVVITGDITVDSSFVKAGLETRAESEAGLEFISTVQFSQYPFLVCMQMDRAEAPFRQYETKYERLSTGRGYVSRKRKESLLAGCEFPLHQENSEMCKMVFPPQPEDSSSGGWF</sequence>
<keyword evidence="17" id="KW-1185">Reference proteome</keyword>
<dbReference type="Gene3D" id="2.30.230.10">
    <property type="entry name" value="Lipovitellin, beta-sheet shell regions, chain A"/>
    <property type="match status" value="1"/>
</dbReference>
<comment type="catalytic activity">
    <reaction evidence="8">
        <text>a cholesterol ester(in) = a cholesterol ester(out)</text>
        <dbReference type="Rhea" id="RHEA:39007"/>
        <dbReference type="ChEBI" id="CHEBI:17002"/>
    </reaction>
    <physiologicalReaction direction="left-to-right" evidence="8">
        <dbReference type="Rhea" id="RHEA:39008"/>
    </physiologicalReaction>
</comment>
<feature type="domain" description="Vitellogenin" evidence="15">
    <location>
        <begin position="28"/>
        <end position="734"/>
    </location>
</feature>
<accession>A0A5E4B0R5</accession>
<keyword evidence="7" id="KW-1015">Disulfide bond</keyword>
<feature type="chain" id="PRO_5022811403" description="Microsomal triglyceride transfer protein large subunit" evidence="14">
    <location>
        <begin position="18"/>
        <end position="966"/>
    </location>
</feature>
<evidence type="ECO:0000256" key="4">
    <source>
        <dbReference type="ARBA" id="ARBA00022729"/>
    </source>
</evidence>
<feature type="signal peptide" evidence="14">
    <location>
        <begin position="1"/>
        <end position="17"/>
    </location>
</feature>
<dbReference type="FunFam" id="1.25.10.20:FF:000001">
    <property type="entry name" value="microsomal triglyceride transfer protein large subunit"/>
    <property type="match status" value="1"/>
</dbReference>
<evidence type="ECO:0000256" key="3">
    <source>
        <dbReference type="ARBA" id="ARBA00022448"/>
    </source>
</evidence>
<dbReference type="AlphaFoldDB" id="A0A5E4B0R5"/>
<evidence type="ECO:0000313" key="16">
    <source>
        <dbReference type="EMBL" id="VTJ62710.1"/>
    </source>
</evidence>